<dbReference type="InterPro" id="IPR051466">
    <property type="entry name" value="D-amino_acid_metab_enzyme"/>
</dbReference>
<accession>A0A1C3ESU9</accession>
<evidence type="ECO:0000259" key="3">
    <source>
        <dbReference type="SMART" id="SM01119"/>
    </source>
</evidence>
<evidence type="ECO:0000256" key="2">
    <source>
        <dbReference type="ARBA" id="ARBA00023239"/>
    </source>
</evidence>
<organism evidence="4 5">
    <name type="scientific">Veronia pacifica</name>
    <dbReference type="NCBI Taxonomy" id="1080227"/>
    <lineage>
        <taxon>Bacteria</taxon>
        <taxon>Pseudomonadati</taxon>
        <taxon>Pseudomonadota</taxon>
        <taxon>Gammaproteobacteria</taxon>
        <taxon>Vibrionales</taxon>
        <taxon>Vibrionaceae</taxon>
        <taxon>Veronia</taxon>
    </lineage>
</organism>
<dbReference type="InterPro" id="IPR042208">
    <property type="entry name" value="D-ser_dehydrat-like_sf"/>
</dbReference>
<dbReference type="Pfam" id="PF01168">
    <property type="entry name" value="Ala_racemase_N"/>
    <property type="match status" value="1"/>
</dbReference>
<dbReference type="InterPro" id="IPR001608">
    <property type="entry name" value="Ala_racemase_N"/>
</dbReference>
<dbReference type="InterPro" id="IPR026956">
    <property type="entry name" value="D-ser_dehydrat-like_dom"/>
</dbReference>
<evidence type="ECO:0000313" key="5">
    <source>
        <dbReference type="Proteomes" id="UP000094936"/>
    </source>
</evidence>
<reference evidence="4 5" key="1">
    <citation type="submission" date="2016-05" db="EMBL/GenBank/DDBJ databases">
        <title>Genomic Taxonomy of the Vibrionaceae.</title>
        <authorList>
            <person name="Gomez-Gil B."/>
            <person name="Enciso-Ibarra J."/>
        </authorList>
    </citation>
    <scope>NUCLEOTIDE SEQUENCE [LARGE SCALE GENOMIC DNA]</scope>
    <source>
        <strain evidence="4 5">CAIM 1920</strain>
    </source>
</reference>
<dbReference type="Pfam" id="PF14031">
    <property type="entry name" value="D-ser_dehydrat"/>
    <property type="match status" value="1"/>
</dbReference>
<dbReference type="OrthoDB" id="9811417at2"/>
<evidence type="ECO:0000313" key="4">
    <source>
        <dbReference type="EMBL" id="ODA36223.1"/>
    </source>
</evidence>
<name>A0A1C3ESU9_9GAMM</name>
<comment type="similarity">
    <text evidence="1">Belongs to the DSD1 family.</text>
</comment>
<gene>
    <name evidence="4" type="ORF">A8L45_01060</name>
</gene>
<dbReference type="SUPFAM" id="SSF51419">
    <property type="entry name" value="PLP-binding barrel"/>
    <property type="match status" value="1"/>
</dbReference>
<keyword evidence="2" id="KW-0456">Lyase</keyword>
<dbReference type="SMART" id="SM01119">
    <property type="entry name" value="D-ser_dehydrat"/>
    <property type="match status" value="1"/>
</dbReference>
<dbReference type="PANTHER" id="PTHR28004:SF8">
    <property type="entry name" value="D-SERINE DEAMINASE"/>
    <property type="match status" value="1"/>
</dbReference>
<dbReference type="InterPro" id="IPR029066">
    <property type="entry name" value="PLP-binding_barrel"/>
</dbReference>
<dbReference type="PANTHER" id="PTHR28004">
    <property type="entry name" value="ZGC:162816-RELATED"/>
    <property type="match status" value="1"/>
</dbReference>
<evidence type="ECO:0000256" key="1">
    <source>
        <dbReference type="ARBA" id="ARBA00005323"/>
    </source>
</evidence>
<dbReference type="EMBL" id="LYBM01000001">
    <property type="protein sequence ID" value="ODA36223.1"/>
    <property type="molecule type" value="Genomic_DNA"/>
</dbReference>
<sequence length="417" mass="47025">MLVRAGLNIHSKEIHMEKGHNFVQEGRKANLLKEDISLPAAVIFSDLLERNLAWMQTFCDKRNVRFAPHAKTTMSPYIFTRQREMGAWGLTLATPIQIYNAYQTGAKNLLMANQLVGQANMRIISQLLSDEDVQFCCVVDSIDNVKQLADFFSAADQQIDVLIELGTEGGRCGCRSDEQVQQLVTEISKHHAVRLKGIEFYEGVIKGENPVNEVSRFIERAVDTTLLLLHQSAFDTDEVFLTGAGSAWYDVVADIISHAILPDNIFPVLRPGCYITHDEGIYQQAQDKVIERDDIAGSVPGQLLNCLEVWAYICSVPEPGKIIVNIGKRDIAFDAGYPKPIRHYRNQVGQKTEMFKWQVTGIMDQHLMIDIPTNSNVLPGDIVAFSQSHPCLTMDKWRQIHLVDYSFNLLDTIKTKF</sequence>
<dbReference type="AlphaFoldDB" id="A0A1C3ESU9"/>
<dbReference type="STRING" id="1080227.A8L45_01060"/>
<dbReference type="GO" id="GO:0016829">
    <property type="term" value="F:lyase activity"/>
    <property type="evidence" value="ECO:0007669"/>
    <property type="project" value="UniProtKB-KW"/>
</dbReference>
<keyword evidence="5" id="KW-1185">Reference proteome</keyword>
<dbReference type="Gene3D" id="2.40.37.20">
    <property type="entry name" value="D-serine dehydratase-like domain"/>
    <property type="match status" value="1"/>
</dbReference>
<dbReference type="CDD" id="cd06818">
    <property type="entry name" value="PLPDE_III_cryptic_DSD"/>
    <property type="match status" value="1"/>
</dbReference>
<proteinExistence type="inferred from homology"/>
<feature type="domain" description="D-serine dehydratase-like" evidence="3">
    <location>
        <begin position="306"/>
        <end position="404"/>
    </location>
</feature>
<dbReference type="Proteomes" id="UP000094936">
    <property type="component" value="Unassembled WGS sequence"/>
</dbReference>
<protein>
    <recommendedName>
        <fullName evidence="3">D-serine dehydratase-like domain-containing protein</fullName>
    </recommendedName>
</protein>
<dbReference type="Gene3D" id="3.20.20.10">
    <property type="entry name" value="Alanine racemase"/>
    <property type="match status" value="1"/>
</dbReference>
<comment type="caution">
    <text evidence="4">The sequence shown here is derived from an EMBL/GenBank/DDBJ whole genome shotgun (WGS) entry which is preliminary data.</text>
</comment>